<reference evidence="2" key="1">
    <citation type="submission" date="2024-06" db="EMBL/GenBank/DDBJ databases">
        <title>Multi-omics analyses provide insights into the biosynthesis of the anticancer antibiotic pleurotin in Hohenbuehelia grisea.</title>
        <authorList>
            <person name="Weaver J.A."/>
            <person name="Alberti F."/>
        </authorList>
    </citation>
    <scope>NUCLEOTIDE SEQUENCE [LARGE SCALE GENOMIC DNA]</scope>
    <source>
        <strain evidence="2">T-177</strain>
    </source>
</reference>
<organism evidence="1 2">
    <name type="scientific">Hohenbuehelia grisea</name>
    <dbReference type="NCBI Taxonomy" id="104357"/>
    <lineage>
        <taxon>Eukaryota</taxon>
        <taxon>Fungi</taxon>
        <taxon>Dikarya</taxon>
        <taxon>Basidiomycota</taxon>
        <taxon>Agaricomycotina</taxon>
        <taxon>Agaricomycetes</taxon>
        <taxon>Agaricomycetidae</taxon>
        <taxon>Agaricales</taxon>
        <taxon>Pleurotineae</taxon>
        <taxon>Pleurotaceae</taxon>
        <taxon>Hohenbuehelia</taxon>
    </lineage>
</organism>
<dbReference type="Proteomes" id="UP001556367">
    <property type="component" value="Unassembled WGS sequence"/>
</dbReference>
<comment type="caution">
    <text evidence="1">The sequence shown here is derived from an EMBL/GenBank/DDBJ whole genome shotgun (WGS) entry which is preliminary data.</text>
</comment>
<protein>
    <submittedName>
        <fullName evidence="1">Uncharacterized protein</fullName>
    </submittedName>
</protein>
<gene>
    <name evidence="1" type="ORF">HGRIS_003686</name>
</gene>
<keyword evidence="2" id="KW-1185">Reference proteome</keyword>
<accession>A0ABR3JH39</accession>
<name>A0ABR3JH39_9AGAR</name>
<sequence length="147" mass="16690">MDIWVRILEDADMQTMVPLLSAPGTRLLVQRELRLRAKKSLLVFLAVGETPEFWAVIARTQSAIVGQLAVEIATGTNRAEERTMDIIVPRGGLQILLVYFGAAEYEEVDREIGVAYSIRRRVTMRKAQVSRIAVEKMYVSDARRRNK</sequence>
<evidence type="ECO:0000313" key="2">
    <source>
        <dbReference type="Proteomes" id="UP001556367"/>
    </source>
</evidence>
<evidence type="ECO:0000313" key="1">
    <source>
        <dbReference type="EMBL" id="KAL0954733.1"/>
    </source>
</evidence>
<proteinExistence type="predicted"/>
<dbReference type="EMBL" id="JASNQZ010000007">
    <property type="protein sequence ID" value="KAL0954733.1"/>
    <property type="molecule type" value="Genomic_DNA"/>
</dbReference>